<gene>
    <name evidence="11" type="ORF">IAR55_000574</name>
</gene>
<keyword evidence="3" id="KW-0963">Cytoplasm</keyword>
<feature type="compositionally biased region" description="Low complexity" evidence="8">
    <location>
        <begin position="753"/>
        <end position="768"/>
    </location>
</feature>
<dbReference type="InterPro" id="IPR036028">
    <property type="entry name" value="SH3-like_dom_sf"/>
</dbReference>
<evidence type="ECO:0000313" key="12">
    <source>
        <dbReference type="Proteomes" id="UP001388673"/>
    </source>
</evidence>
<dbReference type="GeneID" id="92177834"/>
<evidence type="ECO:0000313" key="11">
    <source>
        <dbReference type="EMBL" id="KAK8870004.1"/>
    </source>
</evidence>
<feature type="compositionally biased region" description="Polar residues" evidence="8">
    <location>
        <begin position="719"/>
        <end position="732"/>
    </location>
</feature>
<keyword evidence="5" id="KW-0206">Cytoskeleton</keyword>
<evidence type="ECO:0000259" key="9">
    <source>
        <dbReference type="PROSITE" id="PS50002"/>
    </source>
</evidence>
<feature type="compositionally biased region" description="Low complexity" evidence="8">
    <location>
        <begin position="921"/>
        <end position="935"/>
    </location>
</feature>
<evidence type="ECO:0000256" key="2">
    <source>
        <dbReference type="ARBA" id="ARBA00022443"/>
    </source>
</evidence>
<feature type="region of interest" description="Disordered" evidence="8">
    <location>
        <begin position="339"/>
        <end position="1010"/>
    </location>
</feature>
<feature type="compositionally biased region" description="Low complexity" evidence="8">
    <location>
        <begin position="956"/>
        <end position="972"/>
    </location>
</feature>
<dbReference type="EMBL" id="JBCAWK010000001">
    <property type="protein sequence ID" value="KAK8870004.1"/>
    <property type="molecule type" value="Genomic_DNA"/>
</dbReference>
<feature type="domain" description="SH3" evidence="9">
    <location>
        <begin position="1015"/>
        <end position="1074"/>
    </location>
</feature>
<comment type="subcellular location">
    <subcellularLocation>
        <location evidence="1">Cytoplasm</location>
        <location evidence="1">Cytoskeleton</location>
    </subcellularLocation>
</comment>
<feature type="compositionally biased region" description="Polar residues" evidence="8">
    <location>
        <begin position="891"/>
        <end position="900"/>
    </location>
</feature>
<dbReference type="PANTHER" id="PTHR23065:SF7">
    <property type="entry name" value="NOSTRIN, ISOFORM H"/>
    <property type="match status" value="1"/>
</dbReference>
<dbReference type="GO" id="GO:0005543">
    <property type="term" value="F:phospholipid binding"/>
    <property type="evidence" value="ECO:0007669"/>
    <property type="project" value="TreeGrafter"/>
</dbReference>
<feature type="region of interest" description="Disordered" evidence="8">
    <location>
        <begin position="1"/>
        <end position="35"/>
    </location>
</feature>
<dbReference type="PROSITE" id="PS50002">
    <property type="entry name" value="SH3"/>
    <property type="match status" value="1"/>
</dbReference>
<feature type="compositionally biased region" description="Low complexity" evidence="8">
    <location>
        <begin position="661"/>
        <end position="671"/>
    </location>
</feature>
<evidence type="ECO:0000256" key="1">
    <source>
        <dbReference type="ARBA" id="ARBA00004245"/>
    </source>
</evidence>
<dbReference type="PANTHER" id="PTHR23065">
    <property type="entry name" value="PROLINE-SERINE-THREONINE PHOSPHATASE INTERACTING PROTEIN 1"/>
    <property type="match status" value="1"/>
</dbReference>
<reference evidence="11 12" key="1">
    <citation type="journal article" date="2024" name="bioRxiv">
        <title>Comparative genomics of Cryptococcus and Kwoniella reveals pathogenesis evolution and contrasting karyotype dynamics via intercentromeric recombination or chromosome fusion.</title>
        <authorList>
            <person name="Coelho M.A."/>
            <person name="David-Palma M."/>
            <person name="Shea T."/>
            <person name="Bowers K."/>
            <person name="McGinley-Smith S."/>
            <person name="Mohammad A.W."/>
            <person name="Gnirke A."/>
            <person name="Yurkov A.M."/>
            <person name="Nowrousian M."/>
            <person name="Sun S."/>
            <person name="Cuomo C.A."/>
            <person name="Heitman J."/>
        </authorList>
    </citation>
    <scope>NUCLEOTIDE SEQUENCE [LARGE SCALE GENOMIC DNA]</scope>
    <source>
        <strain evidence="11 12">CBS 13917</strain>
    </source>
</reference>
<dbReference type="InterPro" id="IPR031160">
    <property type="entry name" value="F_BAR_dom"/>
</dbReference>
<feature type="compositionally biased region" description="Pro residues" evidence="8">
    <location>
        <begin position="451"/>
        <end position="460"/>
    </location>
</feature>
<dbReference type="RefSeq" id="XP_066806250.1">
    <property type="nucleotide sequence ID" value="XM_066943708.1"/>
</dbReference>
<organism evidence="11 12">
    <name type="scientific">Kwoniella newhampshirensis</name>
    <dbReference type="NCBI Taxonomy" id="1651941"/>
    <lineage>
        <taxon>Eukaryota</taxon>
        <taxon>Fungi</taxon>
        <taxon>Dikarya</taxon>
        <taxon>Basidiomycota</taxon>
        <taxon>Agaricomycotina</taxon>
        <taxon>Tremellomycetes</taxon>
        <taxon>Tremellales</taxon>
        <taxon>Cryptococcaceae</taxon>
        <taxon>Kwoniella</taxon>
    </lineage>
</organism>
<comment type="caution">
    <text evidence="11">The sequence shown here is derived from an EMBL/GenBank/DDBJ whole genome shotgun (WGS) entry which is preliminary data.</text>
</comment>
<keyword evidence="2 6" id="KW-0728">SH3 domain</keyword>
<feature type="compositionally biased region" description="Pro residues" evidence="8">
    <location>
        <begin position="706"/>
        <end position="718"/>
    </location>
</feature>
<evidence type="ECO:0000256" key="7">
    <source>
        <dbReference type="PROSITE-ProRule" id="PRU01077"/>
    </source>
</evidence>
<dbReference type="InterPro" id="IPR001452">
    <property type="entry name" value="SH3_domain"/>
</dbReference>
<dbReference type="InterPro" id="IPR027267">
    <property type="entry name" value="AH/BAR_dom_sf"/>
</dbReference>
<dbReference type="Pfam" id="PF00611">
    <property type="entry name" value="FCH"/>
    <property type="match status" value="1"/>
</dbReference>
<feature type="compositionally biased region" description="Basic and acidic residues" evidence="8">
    <location>
        <begin position="576"/>
        <end position="592"/>
    </location>
</feature>
<evidence type="ECO:0000256" key="3">
    <source>
        <dbReference type="ARBA" id="ARBA00022490"/>
    </source>
</evidence>
<feature type="compositionally biased region" description="Pro residues" evidence="8">
    <location>
        <begin position="993"/>
        <end position="1003"/>
    </location>
</feature>
<proteinExistence type="predicted"/>
<accession>A0AAW0Z760</accession>
<feature type="compositionally biased region" description="Basic and acidic residues" evidence="8">
    <location>
        <begin position="359"/>
        <end position="371"/>
    </location>
</feature>
<dbReference type="AlphaFoldDB" id="A0AAW0Z760"/>
<dbReference type="Gene3D" id="1.20.1270.60">
    <property type="entry name" value="Arfaptin homology (AH) domain/BAR domain"/>
    <property type="match status" value="1"/>
</dbReference>
<evidence type="ECO:0000256" key="5">
    <source>
        <dbReference type="ARBA" id="ARBA00023212"/>
    </source>
</evidence>
<dbReference type="SMART" id="SM00055">
    <property type="entry name" value="FCH"/>
    <property type="match status" value="1"/>
</dbReference>
<evidence type="ECO:0000259" key="10">
    <source>
        <dbReference type="PROSITE" id="PS51741"/>
    </source>
</evidence>
<dbReference type="CDD" id="cd00174">
    <property type="entry name" value="SH3"/>
    <property type="match status" value="1"/>
</dbReference>
<feature type="compositionally biased region" description="Low complexity" evidence="8">
    <location>
        <begin position="776"/>
        <end position="803"/>
    </location>
</feature>
<dbReference type="SUPFAM" id="SSF50044">
    <property type="entry name" value="SH3-domain"/>
    <property type="match status" value="1"/>
</dbReference>
<dbReference type="FunFam" id="2.30.30.40:FF:000312">
    <property type="entry name" value="Related to Cell division control protein 15"/>
    <property type="match status" value="1"/>
</dbReference>
<feature type="compositionally biased region" description="Basic and acidic residues" evidence="8">
    <location>
        <begin position="394"/>
        <end position="407"/>
    </location>
</feature>
<dbReference type="SMART" id="SM00326">
    <property type="entry name" value="SH3"/>
    <property type="match status" value="1"/>
</dbReference>
<dbReference type="KEGG" id="kne:92177834"/>
<evidence type="ECO:0000256" key="6">
    <source>
        <dbReference type="PROSITE-ProRule" id="PRU00192"/>
    </source>
</evidence>
<evidence type="ECO:0000256" key="8">
    <source>
        <dbReference type="SAM" id="MobiDB-lite"/>
    </source>
</evidence>
<feature type="compositionally biased region" description="Polar residues" evidence="8">
    <location>
        <begin position="516"/>
        <end position="525"/>
    </location>
</feature>
<dbReference type="GO" id="GO:0120104">
    <property type="term" value="C:mitotic actomyosin contractile ring, proximal layer"/>
    <property type="evidence" value="ECO:0007669"/>
    <property type="project" value="TreeGrafter"/>
</dbReference>
<dbReference type="GO" id="GO:0009898">
    <property type="term" value="C:cytoplasmic side of plasma membrane"/>
    <property type="evidence" value="ECO:0007669"/>
    <property type="project" value="TreeGrafter"/>
</dbReference>
<keyword evidence="4" id="KW-0597">Phosphoprotein</keyword>
<keyword evidence="7" id="KW-0175">Coiled coil</keyword>
<dbReference type="PROSITE" id="PS51741">
    <property type="entry name" value="F_BAR"/>
    <property type="match status" value="1"/>
</dbReference>
<sequence length="1074" mass="116206">MSQGPPPEAHRSHSTTSLSRLYHGSGANGHVNGDEELQDPRLDFCNSFWGQGDRGFDVIMARLRGAGRTVDELRTFWKERAAIEEDYAKRLNKLSRYSLGKDEVGELADSLQTLLTETAAQGSYHASLGNEIRQTVEQPSAELVSRLTNLKKGLQGSIEKAYKNKGLQEGHVQKARERYEQDCLKLNSYTAQSSLTQGKELEKLQTKLERVRQTIGANEQDFRQFVRLLEQTQGKWESEWKSFCDHVQDLEEDRLAVTKDLVWVYANAVSQVCVEDDSSCERIREKLEQFEPQNDMINFVRGWGTGDMIPDPPRFINYSAGESYPTQPAYHIAHFNRISSRPAMPPPTRQPPQDEQNAEVEHQVQHKEVEPRAAQSNVAPARSNGHADPGVKGISDDLQRTTLRDEPVSYEPSAESQKPSFKPPFGGVAMPGLASAISPPPPENPSKLGSMPPPPVPPTMTMPEPRIPSRQGPPTPRDVNDEEDPMAKALADLRREPPPPGSVRRNASHRRPESVVSASGSTRGSQYGAGIKSPSSPAPNRVSYQQGVPTAQSRGSVDMTLSPPPGGHTAAALAKSMDEFRHQSSRGPDGKRQSVNYSNFADDIVGSHPSSRPGTPSGGARGPSPVMMQAPRQPATHIADEVLSQYHQAFPGERSERSRSRAGSVVSGHSRAGSFVEPAQRPPLSPGATAREGFVGIGAGGGRSPSPHPPAFRSPSPSPHVQQGSLGPQNLGISLDAHGGVAQDTMAEQYRRQYQQQQQQTSQQTSQPQGPPPQPLSSYPGQRTSQYGAQPLPQGQQQYPGDQRSSGYGQQPPRSPVAASPAGMAPSVGSNRPTSGYGQQPQQGPVGYGGQVQQQAAFGRGQGPQAAYQQYPQQAAQQPQQHPGYGGQPPSQTNYQQHPTSPIVAGYQTNGYGDGPSPVPQHQQQMYTQQSQYQSPPAAANPFARSASPAPANQYARSASPAPAPATHQQSYGYGGGPSPQPQAYSGVNRSPSPQPNQPPPNTAPTGQWSTTGLPVLFYVKALYDYSASSAVEFDFQAGDIIAVTSTPEDGWWSGELLDEARRIPGRTDFPSNL</sequence>
<dbReference type="InterPro" id="IPR001060">
    <property type="entry name" value="FCH_dom"/>
</dbReference>
<dbReference type="Gene3D" id="2.30.30.40">
    <property type="entry name" value="SH3 Domains"/>
    <property type="match status" value="1"/>
</dbReference>
<evidence type="ECO:0000256" key="4">
    <source>
        <dbReference type="ARBA" id="ARBA00022553"/>
    </source>
</evidence>
<dbReference type="Proteomes" id="UP001388673">
    <property type="component" value="Unassembled WGS sequence"/>
</dbReference>
<protein>
    <recommendedName>
        <fullName evidence="13">Septation protein imp2</fullName>
    </recommendedName>
</protein>
<feature type="compositionally biased region" description="Polar residues" evidence="8">
    <location>
        <begin position="542"/>
        <end position="555"/>
    </location>
</feature>
<name>A0AAW0Z760_9TREE</name>
<dbReference type="GO" id="GO:0030036">
    <property type="term" value="P:actin cytoskeleton organization"/>
    <property type="evidence" value="ECO:0007669"/>
    <property type="project" value="UniProtKB-ARBA"/>
</dbReference>
<keyword evidence="12" id="KW-1185">Reference proteome</keyword>
<dbReference type="Pfam" id="PF00018">
    <property type="entry name" value="SH3_1"/>
    <property type="match status" value="1"/>
</dbReference>
<dbReference type="SUPFAM" id="SSF103657">
    <property type="entry name" value="BAR/IMD domain-like"/>
    <property type="match status" value="1"/>
</dbReference>
<feature type="compositionally biased region" description="Low complexity" evidence="8">
    <location>
        <begin position="836"/>
        <end position="883"/>
    </location>
</feature>
<evidence type="ECO:0008006" key="13">
    <source>
        <dbReference type="Google" id="ProtNLM"/>
    </source>
</evidence>
<dbReference type="CDD" id="cd07651">
    <property type="entry name" value="F-BAR_PombeCdc15_like"/>
    <property type="match status" value="1"/>
</dbReference>
<feature type="domain" description="F-BAR" evidence="10">
    <location>
        <begin position="42"/>
        <end position="295"/>
    </location>
</feature>